<dbReference type="GeneID" id="64856514"/>
<evidence type="ECO:0000256" key="1">
    <source>
        <dbReference type="SAM" id="MobiDB-lite"/>
    </source>
</evidence>
<dbReference type="Pfam" id="PF17321">
    <property type="entry name" value="Vac17"/>
    <property type="match status" value="1"/>
</dbReference>
<reference evidence="2 3" key="1">
    <citation type="submission" date="2020-05" db="EMBL/GenBank/DDBJ databases">
        <authorList>
            <person name="Casaregola S."/>
            <person name="Devillers H."/>
            <person name="Grondin C."/>
        </authorList>
    </citation>
    <scope>NUCLEOTIDE SEQUENCE [LARGE SCALE GENOMIC DNA]</scope>
    <source>
        <strain evidence="2 3">CLIB 1767</strain>
    </source>
</reference>
<comment type="caution">
    <text evidence="2">The sequence shown here is derived from an EMBL/GenBank/DDBJ whole genome shotgun (WGS) entry which is preliminary data.</text>
</comment>
<accession>A0A8H2VDJ2</accession>
<dbReference type="RefSeq" id="XP_041405395.1">
    <property type="nucleotide sequence ID" value="XM_041549461.1"/>
</dbReference>
<dbReference type="Proteomes" id="UP000644660">
    <property type="component" value="Unassembled WGS sequence"/>
</dbReference>
<dbReference type="AlphaFoldDB" id="A0A8H2VDJ2"/>
<evidence type="ECO:0000313" key="3">
    <source>
        <dbReference type="Proteomes" id="UP000644660"/>
    </source>
</evidence>
<name>A0A8H2VDJ2_9SACH</name>
<feature type="region of interest" description="Disordered" evidence="1">
    <location>
        <begin position="125"/>
        <end position="151"/>
    </location>
</feature>
<gene>
    <name evidence="2" type="ORF">KABA2_02S17556</name>
</gene>
<feature type="compositionally biased region" description="Polar residues" evidence="1">
    <location>
        <begin position="506"/>
        <end position="517"/>
    </location>
</feature>
<proteinExistence type="predicted"/>
<feature type="compositionally biased region" description="Low complexity" evidence="1">
    <location>
        <begin position="126"/>
        <end position="141"/>
    </location>
</feature>
<keyword evidence="3" id="KW-1185">Reference proteome</keyword>
<protein>
    <submittedName>
        <fullName evidence="2">Uncharacterized protein</fullName>
    </submittedName>
</protein>
<dbReference type="InterPro" id="IPR035293">
    <property type="entry name" value="Vac17"/>
</dbReference>
<evidence type="ECO:0000313" key="2">
    <source>
        <dbReference type="EMBL" id="CAB4253357.1"/>
    </source>
</evidence>
<dbReference type="EMBL" id="CAEFZW010000002">
    <property type="protein sequence ID" value="CAB4253357.1"/>
    <property type="molecule type" value="Genomic_DNA"/>
</dbReference>
<organism evidence="2 3">
    <name type="scientific">Maudiozyma barnettii</name>
    <dbReference type="NCBI Taxonomy" id="61262"/>
    <lineage>
        <taxon>Eukaryota</taxon>
        <taxon>Fungi</taxon>
        <taxon>Dikarya</taxon>
        <taxon>Ascomycota</taxon>
        <taxon>Saccharomycotina</taxon>
        <taxon>Saccharomycetes</taxon>
        <taxon>Saccharomycetales</taxon>
        <taxon>Saccharomycetaceae</taxon>
        <taxon>Maudiozyma</taxon>
    </lineage>
</organism>
<sequence>MTLQNLADISDKLVIKSQETILQLDLWMKQQKRQEEVIGNLVNNDNLSFDDEYTLFIAQLNSLYIRSKYVRDKLNQQLKNFNNKGSSSSSSMIENPDDYVKHLVFEYKDITDKLNKLSQRQRTFINNNNNTDSSPSSQTTDRSNDSFQPKPLKIYSRQRDSLLLGIDQSVTLSLSPNEGKILDQLVIPKNTFRSLSCHNSLPNSPIKQRNIQSIIDTTNDSKPFQFLKEQTLRSTKSYTDGLNITKSQKKKNLKQIDDEYQRLFKQKNRLSLSLVGDEEEYTRTNESQDIYRDFDNDGYNDYVNYDSDQNTIMQCNSPLIDMNSKQQQQLEPLRRYNSHESILSTRNSMLLEKKSKPLTFSMFSTNFNTPTTAISGSVQINSNPIFAKTSIGTSATIHSEPVTQRIRSTDLLHSVMKDMNTRRGSPINDRPQKPTKTSFFDNWNVFNKYSMSLTSEVGNDDLNKIIPSNISRKNNIQTFRKQVSNDTIVISTVISTKPHLRQLNRKNPFSNGTYCNHNQRKPKDSTQFLSTNSCTNTSENHKSVKFSDLHEALDTELVL</sequence>
<dbReference type="OrthoDB" id="4070503at2759"/>
<feature type="region of interest" description="Disordered" evidence="1">
    <location>
        <begin position="506"/>
        <end position="527"/>
    </location>
</feature>
<dbReference type="GO" id="GO:0000011">
    <property type="term" value="P:vacuole inheritance"/>
    <property type="evidence" value="ECO:0007669"/>
    <property type="project" value="InterPro"/>
</dbReference>
<dbReference type="GO" id="GO:0043495">
    <property type="term" value="F:protein-membrane adaptor activity"/>
    <property type="evidence" value="ECO:0007669"/>
    <property type="project" value="InterPro"/>
</dbReference>